<dbReference type="InterPro" id="IPR019734">
    <property type="entry name" value="TPR_rpt"/>
</dbReference>
<dbReference type="PANTHER" id="PTHR12526">
    <property type="entry name" value="GLYCOSYLTRANSFERASE"/>
    <property type="match status" value="1"/>
</dbReference>
<gene>
    <name evidence="6" type="ORF">ICN73_13200</name>
</gene>
<reference evidence="6" key="1">
    <citation type="submission" date="2020-09" db="EMBL/GenBank/DDBJ databases">
        <title>Complete genome sequence of Pseudomonas taiwanensis CC, a plant growth-promoting and biotite-weathering strain.</title>
        <authorList>
            <person name="Cheng C."/>
        </authorList>
    </citation>
    <scope>NUCLEOTIDE SEQUENCE [LARGE SCALE GENOMIC DNA]</scope>
    <source>
        <strain evidence="6">WRS8</strain>
    </source>
</reference>
<keyword evidence="3" id="KW-0802">TPR repeat</keyword>
<dbReference type="PANTHER" id="PTHR12526:SF629">
    <property type="entry name" value="TEICHURONIC ACID BIOSYNTHESIS GLYCOSYLTRANSFERASE TUAH-RELATED"/>
    <property type="match status" value="1"/>
</dbReference>
<evidence type="ECO:0000313" key="6">
    <source>
        <dbReference type="EMBL" id="QOJ88871.1"/>
    </source>
</evidence>
<dbReference type="KEGG" id="ptai:ICN73_13200"/>
<organism evidence="6 7">
    <name type="scientific">Pseudomonas taiwanensis</name>
    <dbReference type="NCBI Taxonomy" id="470150"/>
    <lineage>
        <taxon>Bacteria</taxon>
        <taxon>Pseudomonadati</taxon>
        <taxon>Pseudomonadota</taxon>
        <taxon>Gammaproteobacteria</taxon>
        <taxon>Pseudomonadales</taxon>
        <taxon>Pseudomonadaceae</taxon>
        <taxon>Pseudomonas</taxon>
    </lineage>
</organism>
<evidence type="ECO:0000256" key="1">
    <source>
        <dbReference type="ARBA" id="ARBA00022676"/>
    </source>
</evidence>
<keyword evidence="7" id="KW-1185">Reference proteome</keyword>
<dbReference type="RefSeq" id="WP_014754167.1">
    <property type="nucleotide sequence ID" value="NZ_CP062699.1"/>
</dbReference>
<evidence type="ECO:0000256" key="2">
    <source>
        <dbReference type="ARBA" id="ARBA00022679"/>
    </source>
</evidence>
<dbReference type="SUPFAM" id="SSF56784">
    <property type="entry name" value="HAD-like"/>
    <property type="match status" value="1"/>
</dbReference>
<dbReference type="Gene3D" id="3.40.50.2000">
    <property type="entry name" value="Glycogen Phosphorylase B"/>
    <property type="match status" value="3"/>
</dbReference>
<evidence type="ECO:0000259" key="5">
    <source>
        <dbReference type="Pfam" id="PF00534"/>
    </source>
</evidence>
<accession>A0A7L9G8Z7</accession>
<dbReference type="InterPro" id="IPR001296">
    <property type="entry name" value="Glyco_trans_1"/>
</dbReference>
<dbReference type="InterPro" id="IPR036412">
    <property type="entry name" value="HAD-like_sf"/>
</dbReference>
<evidence type="ECO:0000256" key="4">
    <source>
        <dbReference type="SAM" id="MobiDB-lite"/>
    </source>
</evidence>
<proteinExistence type="predicted"/>
<dbReference type="GO" id="GO:0016757">
    <property type="term" value="F:glycosyltransferase activity"/>
    <property type="evidence" value="ECO:0007669"/>
    <property type="project" value="UniProtKB-KW"/>
</dbReference>
<protein>
    <submittedName>
        <fullName evidence="6">Glycosyltransferase</fullName>
    </submittedName>
</protein>
<name>A0A7L9G8Z7_9PSED</name>
<dbReference type="GO" id="GO:1901135">
    <property type="term" value="P:carbohydrate derivative metabolic process"/>
    <property type="evidence" value="ECO:0007669"/>
    <property type="project" value="UniProtKB-ARBA"/>
</dbReference>
<dbReference type="InterPro" id="IPR023214">
    <property type="entry name" value="HAD_sf"/>
</dbReference>
<dbReference type="Gene3D" id="1.10.150.520">
    <property type="match status" value="1"/>
</dbReference>
<feature type="domain" description="Glycosyl transferase family 1" evidence="5">
    <location>
        <begin position="360"/>
        <end position="523"/>
    </location>
</feature>
<dbReference type="SUPFAM" id="SSF53756">
    <property type="entry name" value="UDP-Glycosyltransferase/glycogen phosphorylase"/>
    <property type="match status" value="2"/>
</dbReference>
<keyword evidence="2" id="KW-0808">Transferase</keyword>
<feature type="region of interest" description="Disordered" evidence="4">
    <location>
        <begin position="54"/>
        <end position="78"/>
    </location>
</feature>
<dbReference type="EMBL" id="CP062699">
    <property type="protein sequence ID" value="QOJ88871.1"/>
    <property type="molecule type" value="Genomic_DNA"/>
</dbReference>
<dbReference type="Pfam" id="PF00534">
    <property type="entry name" value="Glycos_transf_1"/>
    <property type="match status" value="1"/>
</dbReference>
<dbReference type="Gene3D" id="3.40.50.1000">
    <property type="entry name" value="HAD superfamily/HAD-like"/>
    <property type="match status" value="1"/>
</dbReference>
<dbReference type="Proteomes" id="UP000593847">
    <property type="component" value="Chromosome"/>
</dbReference>
<keyword evidence="1" id="KW-0328">Glycosyltransferase</keyword>
<sequence length="1554" mass="173330">MNDIAKISALALGNNALRDGDFSTALAYYRKALSELPQMKDAIAFNIALAKKGSQGENQANTKQPERISRPHARPTAQDSWSKIQGLLRAANPIDEHYQTILKSGAFDHQYYLSRYPDVATSNIDPIAHYCAYGWQEYRNPNEHFNTHYYLAKNPDVANAGVNPFVHWIKYGKMEGRKSKVIEVSSNLSLDRHTPTVLFVSHEASQTGAPAVLLSLMRWVKANTSIKFSILVGASGPWDQRFKDIGPCFFFDAEHPLGFEEELKAFCGSEVSTIYANTIAAGTYVKHLDFLNAELITHVHEMENVFDVFADSFKYLKEKTNQFIAVSQGSIDALNKRLAPDSKIHFLKPFIEKRTQFTTSYQRPSDKVVIFGCGAVEKRKGFDLFCAVAADLLAKGFYNFKMLWVGSAEGKDLSPKDEIQKYNVDGYVEWLGSLDNVRDHFAGGHIFLLPSREDPYPLVCMEAAECGMPVICFDSTAGGMHSFVEADAGIVVDYLDVTAMADAVIRLASDQSLRENMGNAAAQKVAERHYVSVIAPQIMKLVTHTGDAADRLSKLKKLIDNSKVVSFDIFDTLVTRRIGNPAVAFDLMEHRHTAAEPALLSLFSERMNTAGKVLASRQGKVDDITVDEIYNAMSFFKASDIEKDVEISLCVPHPLGIQLYNYARKKNKKIFIASDMYLDQQTIEKILRNCGINKWDEFFLSSSLGKKKDTGKLFTHLLLKAEALGYKSKDICHIGDNWVGDVLKPRQQHIIAKRFAPLNEVVLPLVPLPKKISEGLSQAGRIWESFCTQSSRLWHKKSVRSTVDFYTKLGFELTGPLAAMMAMHTADIARNNNVKKIVFMARDGRIIKKAFDALYANEIADSTFDSLYLHLSRATVVPATFSHPLTSNDIAFLTEGLHLGQKPVQYFIEKAGLDPAESIVCKKVFSRFDSMDFIPTWNDLSNLSALFTSLSAEIHEATKPLRENLLQYLNQNGLLDEEHFIVVDVGWLLNIHSRLAKFITAQNSAARITGCYVGSRDRADKSLTTHSLLFHGGEPRNYARLIEDNTTLFEVLFSAPEASAKGLTLDLETGKVLADFKPLGNPVPPEIPVAQKLHMGAESFFEMLAEARRDFFPEVISRDYFFHVFEALVSTHDTVAKAHLGSFEVRLGGHHEFIAHENLIKHSNMDANVDFKVNNYPDEFLPLDFNAQKPKSSAVIVTSAGLFNGSTRYRGMHLAESLKHINISSTLVYASLSVDTFKTLASDAKFIIFQRCLEDQGNIAAFLAAAKSLNKVCIGEMDDLVFPEHLETIGSVKGGEWDIQEAQYVAEGYEKLIKKMDCCIASTPALKTYIEESYSKPTLLLRNAITPEMMRSPKSKDFKRLNLLYASGTYSHKADFMMVEELLFQTLRNHPEVKLSILGAAQASERILSLDNVSSYPLLPYDSMLDFIAKHDMLLVPLEDSIFNRAKSNVKFIEAAAMGVPVLASAVGEFSQSITHGSNGFLAHDLNDWQVLLNEIIQKPKQLKNISKNANQTVKKGYLTTSAEHILNEFLDLAQKNNAAALTSTIELIDGAAN</sequence>
<dbReference type="CDD" id="cd03801">
    <property type="entry name" value="GT4_PimA-like"/>
    <property type="match status" value="1"/>
</dbReference>
<evidence type="ECO:0000313" key="7">
    <source>
        <dbReference type="Proteomes" id="UP000593847"/>
    </source>
</evidence>
<dbReference type="Pfam" id="PF13692">
    <property type="entry name" value="Glyco_trans_1_4"/>
    <property type="match status" value="1"/>
</dbReference>
<feature type="repeat" description="TPR" evidence="3">
    <location>
        <begin position="6"/>
        <end position="39"/>
    </location>
</feature>
<dbReference type="PROSITE" id="PS50005">
    <property type="entry name" value="TPR"/>
    <property type="match status" value="1"/>
</dbReference>
<evidence type="ECO:0000256" key="3">
    <source>
        <dbReference type="PROSITE-ProRule" id="PRU00339"/>
    </source>
</evidence>